<dbReference type="EMBL" id="QAMZ01000043">
    <property type="protein sequence ID" value="PWL53041.1"/>
    <property type="molecule type" value="Genomic_DNA"/>
</dbReference>
<evidence type="ECO:0000256" key="1">
    <source>
        <dbReference type="ARBA" id="ARBA00022475"/>
    </source>
</evidence>
<sequence length="408" mass="45899">MEKGYIVGIDIGASNIYGTIGKADKHGKLKILASCSVKSYGIKRSIVTGIDALSDSIRSCIAKMEALVNIYIDEVYIGIPTGKCNFISSTGVIALSNDDYEVLEDDIKRVLKNASDIKLSRDKTIVDVIPQSYKIDEKDNIHDPLGMRGSRLEVDVKVAVSDYNYIKDIYKAVEKCSVNIIKSVVQSEGTSKLLLREEDLEETIALVDVGADSTNISIYDKGCILSSSQILLGGTNITSDIEYCTNIPLMDSEKIKIKSSEFDSENKVLEFTTQYDEKTKVDMKMIDEIIYARTEEIISFIINDLKKTKLYDDIDNVILYGGGISNFKFTEEIWKRMCPKPVFIIDSKSINLENPLTINALGIVKHMYNELKLNSKDLILENDILNKSNEDVRESAILKIRKFFREYF</sequence>
<dbReference type="eggNOG" id="COG0849">
    <property type="taxonomic scope" value="Bacteria"/>
</dbReference>
<comment type="function">
    <text evidence="5 6">Cell division protein that is involved in the assembly of the Z ring. May serve as a membrane anchor for the Z ring.</text>
</comment>
<dbReference type="AlphaFoldDB" id="A0A1I2JGM2"/>
<dbReference type="EMBL" id="FOOE01000001">
    <property type="protein sequence ID" value="SFF51831.1"/>
    <property type="molecule type" value="Genomic_DNA"/>
</dbReference>
<dbReference type="PANTHER" id="PTHR32432">
    <property type="entry name" value="CELL DIVISION PROTEIN FTSA-RELATED"/>
    <property type="match status" value="1"/>
</dbReference>
<evidence type="ECO:0000313" key="9">
    <source>
        <dbReference type="EMBL" id="SFF51831.1"/>
    </source>
</evidence>
<comment type="subunit">
    <text evidence="5">Self-interacts. Interacts with FtsZ.</text>
</comment>
<accession>A0A1I2JGM2</accession>
<dbReference type="InterPro" id="IPR003494">
    <property type="entry name" value="SHS2_FtsA"/>
</dbReference>
<organism evidence="9 10">
    <name type="scientific">Clostridium cadaveris</name>
    <dbReference type="NCBI Taxonomy" id="1529"/>
    <lineage>
        <taxon>Bacteria</taxon>
        <taxon>Bacillati</taxon>
        <taxon>Bacillota</taxon>
        <taxon>Clostridia</taxon>
        <taxon>Eubacteriales</taxon>
        <taxon>Clostridiaceae</taxon>
        <taxon>Clostridium</taxon>
    </lineage>
</organism>
<dbReference type="NCBIfam" id="TIGR01174">
    <property type="entry name" value="ftsA"/>
    <property type="match status" value="1"/>
</dbReference>
<dbReference type="Pfam" id="PF02491">
    <property type="entry name" value="SHS2_FTSA"/>
    <property type="match status" value="1"/>
</dbReference>
<proteinExistence type="inferred from homology"/>
<comment type="subcellular location">
    <subcellularLocation>
        <location evidence="5">Cell membrane</location>
        <topology evidence="5">Peripheral membrane protein</topology>
        <orientation evidence="5">Cytoplasmic side</orientation>
    </subcellularLocation>
    <text evidence="5">Localizes to the Z ring in an FtsZ-dependent manner. Targeted to the membrane through a conserved C-terminal amphipathic helix.</text>
</comment>
<evidence type="ECO:0000256" key="5">
    <source>
        <dbReference type="HAMAP-Rule" id="MF_02033"/>
    </source>
</evidence>
<dbReference type="HAMAP" id="MF_02033">
    <property type="entry name" value="FtsA"/>
    <property type="match status" value="1"/>
</dbReference>
<dbReference type="Proteomes" id="UP000182135">
    <property type="component" value="Unassembled WGS sequence"/>
</dbReference>
<comment type="similarity">
    <text evidence="5 6">Belongs to the FtsA/MreB family.</text>
</comment>
<dbReference type="InterPro" id="IPR020823">
    <property type="entry name" value="Cell_div_FtsA"/>
</dbReference>
<dbReference type="PIRSF" id="PIRSF003101">
    <property type="entry name" value="FtsA"/>
    <property type="match status" value="1"/>
</dbReference>
<evidence type="ECO:0000313" key="8">
    <source>
        <dbReference type="EMBL" id="PWL53041.1"/>
    </source>
</evidence>
<dbReference type="GO" id="GO:0032153">
    <property type="term" value="C:cell division site"/>
    <property type="evidence" value="ECO:0007669"/>
    <property type="project" value="UniProtKB-UniRule"/>
</dbReference>
<keyword evidence="3 5" id="KW-0472">Membrane</keyword>
<dbReference type="Pfam" id="PF14450">
    <property type="entry name" value="FtsA"/>
    <property type="match status" value="1"/>
</dbReference>
<keyword evidence="10" id="KW-1185">Reference proteome</keyword>
<evidence type="ECO:0000256" key="4">
    <source>
        <dbReference type="ARBA" id="ARBA00023306"/>
    </source>
</evidence>
<reference evidence="9 10" key="1">
    <citation type="submission" date="2016-10" db="EMBL/GenBank/DDBJ databases">
        <authorList>
            <person name="de Groot N.N."/>
        </authorList>
    </citation>
    <scope>NUCLEOTIDE SEQUENCE [LARGE SCALE GENOMIC DNA]</scope>
    <source>
        <strain evidence="9 10">NLAE-zl-G419</strain>
    </source>
</reference>
<keyword evidence="2 5" id="KW-0132">Cell division</keyword>
<feature type="domain" description="SHS2" evidence="7">
    <location>
        <begin position="6"/>
        <end position="190"/>
    </location>
</feature>
<protein>
    <recommendedName>
        <fullName evidence="5 6">Cell division protein FtsA</fullName>
    </recommendedName>
</protein>
<evidence type="ECO:0000256" key="3">
    <source>
        <dbReference type="ARBA" id="ARBA00023136"/>
    </source>
</evidence>
<dbReference type="RefSeq" id="WP_027638193.1">
    <property type="nucleotide sequence ID" value="NZ_CABMJC010000020.1"/>
</dbReference>
<evidence type="ECO:0000313" key="10">
    <source>
        <dbReference type="Proteomes" id="UP000182135"/>
    </source>
</evidence>
<reference evidence="8 11" key="2">
    <citation type="submission" date="2018-03" db="EMBL/GenBank/DDBJ databases">
        <title>The uncultured portion of the human microbiome is neutrally assembled.</title>
        <authorList>
            <person name="Jeraldo P."/>
            <person name="Boardman L."/>
            <person name="White B.A."/>
            <person name="Nelson H."/>
            <person name="Goldenfeld N."/>
            <person name="Chia N."/>
        </authorList>
    </citation>
    <scope>NUCLEOTIDE SEQUENCE [LARGE SCALE GENOMIC DNA]</scope>
    <source>
        <strain evidence="8">CIM:MAG 903</strain>
    </source>
</reference>
<dbReference type="Gene3D" id="3.30.1490.110">
    <property type="match status" value="1"/>
</dbReference>
<dbReference type="Gene3D" id="3.30.420.40">
    <property type="match status" value="2"/>
</dbReference>
<dbReference type="GO" id="GO:0043093">
    <property type="term" value="P:FtsZ-dependent cytokinesis"/>
    <property type="evidence" value="ECO:0007669"/>
    <property type="project" value="UniProtKB-UniRule"/>
</dbReference>
<dbReference type="OrthoDB" id="9768127at2"/>
<dbReference type="SUPFAM" id="SSF53067">
    <property type="entry name" value="Actin-like ATPase domain"/>
    <property type="match status" value="2"/>
</dbReference>
<name>A0A1I2JGM2_9CLOT</name>
<dbReference type="SMART" id="SM00842">
    <property type="entry name" value="FtsA"/>
    <property type="match status" value="1"/>
</dbReference>
<dbReference type="InterPro" id="IPR043129">
    <property type="entry name" value="ATPase_NBD"/>
</dbReference>
<keyword evidence="1 5" id="KW-1003">Cell membrane</keyword>
<gene>
    <name evidence="5 8" type="primary">ftsA</name>
    <name evidence="8" type="ORF">DBY38_09215</name>
    <name evidence="9" type="ORF">SAMN04487885_101320</name>
</gene>
<evidence type="ECO:0000256" key="6">
    <source>
        <dbReference type="PIRNR" id="PIRNR003101"/>
    </source>
</evidence>
<dbReference type="GeneID" id="90544573"/>
<dbReference type="PANTHER" id="PTHR32432:SF4">
    <property type="entry name" value="CELL DIVISION PROTEIN FTSA"/>
    <property type="match status" value="1"/>
</dbReference>
<evidence type="ECO:0000256" key="2">
    <source>
        <dbReference type="ARBA" id="ARBA00022618"/>
    </source>
</evidence>
<dbReference type="InterPro" id="IPR050696">
    <property type="entry name" value="FtsA/MreB"/>
</dbReference>
<dbReference type="Proteomes" id="UP000246114">
    <property type="component" value="Unassembled WGS sequence"/>
</dbReference>
<dbReference type="GO" id="GO:0009898">
    <property type="term" value="C:cytoplasmic side of plasma membrane"/>
    <property type="evidence" value="ECO:0007669"/>
    <property type="project" value="UniProtKB-UniRule"/>
</dbReference>
<keyword evidence="4 5" id="KW-0131">Cell cycle</keyword>
<dbReference type="STRING" id="1529.SAMN04487885_101320"/>
<evidence type="ECO:0000259" key="7">
    <source>
        <dbReference type="SMART" id="SM00842"/>
    </source>
</evidence>
<evidence type="ECO:0000313" key="11">
    <source>
        <dbReference type="Proteomes" id="UP000246114"/>
    </source>
</evidence>